<dbReference type="OrthoDB" id="2424037at2759"/>
<evidence type="ECO:0000313" key="2">
    <source>
        <dbReference type="Proteomes" id="UP000266673"/>
    </source>
</evidence>
<dbReference type="AlphaFoldDB" id="A0A397U5V0"/>
<evidence type="ECO:0000313" key="1">
    <source>
        <dbReference type="EMBL" id="RIB05642.1"/>
    </source>
</evidence>
<organism evidence="1 2">
    <name type="scientific">Gigaspora rosea</name>
    <dbReference type="NCBI Taxonomy" id="44941"/>
    <lineage>
        <taxon>Eukaryota</taxon>
        <taxon>Fungi</taxon>
        <taxon>Fungi incertae sedis</taxon>
        <taxon>Mucoromycota</taxon>
        <taxon>Glomeromycotina</taxon>
        <taxon>Glomeromycetes</taxon>
        <taxon>Diversisporales</taxon>
        <taxon>Gigasporaceae</taxon>
        <taxon>Gigaspora</taxon>
    </lineage>
</organism>
<proteinExistence type="predicted"/>
<dbReference type="STRING" id="44941.A0A397U5V0"/>
<gene>
    <name evidence="1" type="ORF">C2G38_2219090</name>
</gene>
<sequence length="690" mass="79576">MNNFSSHRINANGSINLLFGRAVEIYINSLPLLSKCKLKKQSRLNVNESIKAGFITLKRIEGAIDYLTWKTALGQKKSTNRIDHIIELTDKGRERVSRFKQNTAQDLTVWRWVFFYDGTIGCERACGGLGECKQKFPNFGLKNNLTNDFDMHKCGVIVITKVMLSNVKNPLPVQLIIKGVHRSSALMTPDLKSTRINLSLQTYDKVIVARRAHHNTGTEIAMKVLAPYNNTNETYLTYLHNTSKNICTEQQLKRLIERDDVWLRENIGPWTILDQLLTVSNELWLKQGCDCGQFCFGIDGKYDLNNEKAPVIAIVIEDQVGYGSLLAFSLCYKENHYTIRIAVQAVQANIPCNNPNCLHQYYYSNLPDGKGFLRQLECTSNWYPLAMIDKYRPTKLALQGLVRGRSKSDEEVAKIEKEYEEFINFLPRDNNIKDNLIRDLQMNWICDEWRQSFIDGGRMPQVYDQANVKPMTTNNFTEWMHKIVEARRSEIQTVVKFIERLSGIRIFREALVQEELGEINFDAGLATDEVYQEILQLYSDIGNNIFFLMERMMIATDPFRPINDIPIPFDTTEHTHLNEVNQECCNENSFENSILSEIPINCSESAPRFADPHSIRRRNTTRIQNKYQNCSQAPNNEQGNDTTSTIKRLLEELFHEKECAWNPKEFTNAALAKRLRLDDNPAENGMKLYR</sequence>
<dbReference type="Proteomes" id="UP000266673">
    <property type="component" value="Unassembled WGS sequence"/>
</dbReference>
<name>A0A397U5V0_9GLOM</name>
<reference evidence="1 2" key="1">
    <citation type="submission" date="2018-06" db="EMBL/GenBank/DDBJ databases">
        <title>Comparative genomics reveals the genomic features of Rhizophagus irregularis, R. cerebriforme, R. diaphanum and Gigaspora rosea, and their symbiotic lifestyle signature.</title>
        <authorList>
            <person name="Morin E."/>
            <person name="San Clemente H."/>
            <person name="Chen E.C.H."/>
            <person name="De La Providencia I."/>
            <person name="Hainaut M."/>
            <person name="Kuo A."/>
            <person name="Kohler A."/>
            <person name="Murat C."/>
            <person name="Tang N."/>
            <person name="Roy S."/>
            <person name="Loubradou J."/>
            <person name="Henrissat B."/>
            <person name="Grigoriev I.V."/>
            <person name="Corradi N."/>
            <person name="Roux C."/>
            <person name="Martin F.M."/>
        </authorList>
    </citation>
    <scope>NUCLEOTIDE SEQUENCE [LARGE SCALE GENOMIC DNA]</scope>
    <source>
        <strain evidence="1 2">DAOM 194757</strain>
    </source>
</reference>
<comment type="caution">
    <text evidence="1">The sequence shown here is derived from an EMBL/GenBank/DDBJ whole genome shotgun (WGS) entry which is preliminary data.</text>
</comment>
<dbReference type="EMBL" id="QKWP01001945">
    <property type="protein sequence ID" value="RIB05642.1"/>
    <property type="molecule type" value="Genomic_DNA"/>
</dbReference>
<protein>
    <submittedName>
        <fullName evidence="1">Uncharacterized protein</fullName>
    </submittedName>
</protein>
<accession>A0A397U5V0</accession>
<keyword evidence="2" id="KW-1185">Reference proteome</keyword>